<evidence type="ECO:0000256" key="1">
    <source>
        <dbReference type="SAM" id="MobiDB-lite"/>
    </source>
</evidence>
<dbReference type="Proteomes" id="UP000515163">
    <property type="component" value="Unplaced"/>
</dbReference>
<organism evidence="2 3">
    <name type="scientific">Actinia tenebrosa</name>
    <name type="common">Australian red waratah sea anemone</name>
    <dbReference type="NCBI Taxonomy" id="6105"/>
    <lineage>
        <taxon>Eukaryota</taxon>
        <taxon>Metazoa</taxon>
        <taxon>Cnidaria</taxon>
        <taxon>Anthozoa</taxon>
        <taxon>Hexacorallia</taxon>
        <taxon>Actiniaria</taxon>
        <taxon>Actiniidae</taxon>
        <taxon>Actinia</taxon>
    </lineage>
</organism>
<keyword evidence="2" id="KW-1185">Reference proteome</keyword>
<accession>A0A6P8IF46</accession>
<feature type="region of interest" description="Disordered" evidence="1">
    <location>
        <begin position="73"/>
        <end position="122"/>
    </location>
</feature>
<evidence type="ECO:0000313" key="3">
    <source>
        <dbReference type="RefSeq" id="XP_031565270.1"/>
    </source>
</evidence>
<gene>
    <name evidence="3" type="primary">LOC116300531</name>
</gene>
<protein>
    <submittedName>
        <fullName evidence="3">Uncharacterized protein LOC116300531</fullName>
    </submittedName>
</protein>
<evidence type="ECO:0000313" key="2">
    <source>
        <dbReference type="Proteomes" id="UP000515163"/>
    </source>
</evidence>
<feature type="compositionally biased region" description="Polar residues" evidence="1">
    <location>
        <begin position="86"/>
        <end position="95"/>
    </location>
</feature>
<sequence length="288" mass="33253">MRDKETRQCGLPSVGCKTSTCNSLTMSQLTEHYKRKQRLNDEMRDKTYNKDVPRREIKRPYLLKLPKIIQQQQPIIQVPPKKESGTSKNQRNSVSELKLPVIKSENEKKTSTRNEYQLKDSSQLGRGSVNKAFYSSATEFRAGLKRETSKIDQGMDQNKLYDDSKGIEQRADRLNGIEMKIDCRITEALDNLRVPIVDLETSTSTNNGPKTISCNEYAKKMMLRKKKSWKDRRREAKLFDINLLNPQRAMLTSSATARGLKVLKANEVMIYRFCLSNYSEVDFHTVTE</sequence>
<reference evidence="3" key="1">
    <citation type="submission" date="2025-08" db="UniProtKB">
        <authorList>
            <consortium name="RefSeq"/>
        </authorList>
    </citation>
    <scope>IDENTIFICATION</scope>
    <source>
        <tissue evidence="3">Tentacle</tissue>
    </source>
</reference>
<name>A0A6P8IF46_ACTTE</name>
<proteinExistence type="predicted"/>
<dbReference type="KEGG" id="aten:116300531"/>
<dbReference type="GeneID" id="116300531"/>
<dbReference type="RefSeq" id="XP_031565270.1">
    <property type="nucleotide sequence ID" value="XM_031709410.1"/>
</dbReference>
<dbReference type="InParanoid" id="A0A6P8IF46"/>
<feature type="compositionally biased region" description="Basic and acidic residues" evidence="1">
    <location>
        <begin position="104"/>
        <end position="118"/>
    </location>
</feature>
<dbReference type="AlphaFoldDB" id="A0A6P8IF46"/>
<dbReference type="OrthoDB" id="10294902at2759"/>